<keyword evidence="6" id="KW-1185">Reference proteome</keyword>
<dbReference type="InterPro" id="IPR029479">
    <property type="entry name" value="Nitroreductase"/>
</dbReference>
<evidence type="ECO:0000313" key="5">
    <source>
        <dbReference type="EMBL" id="VVJ17944.1"/>
    </source>
</evidence>
<dbReference type="Pfam" id="PF00881">
    <property type="entry name" value="Nitroreductase"/>
    <property type="match status" value="1"/>
</dbReference>
<dbReference type="InterPro" id="IPR000415">
    <property type="entry name" value="Nitroreductase-like"/>
</dbReference>
<evidence type="ECO:0000313" key="6">
    <source>
        <dbReference type="Proteomes" id="UP000399805"/>
    </source>
</evidence>
<keyword evidence="1" id="KW-0285">Flavoprotein</keyword>
<dbReference type="AlphaFoldDB" id="A0A6I8LJZ1"/>
<sequence length="222" mass="24549">MIDVYEAVTSRRAVRAFDDRPVPKEVLERVLSAAAWAPSGSNLQPWHAYVLTGAPLAELKKRAGERLAAGDPWDEPEYEMYPSALKSPYRERRSAFGEHRYGALGIPREDGEARQRAASANWDCFGAPAALFCYLDRELGRPQWSDAGMYLQTVMLLLRAEGLHSCPQMAWAKFHRTVSEIVAPPPGLLLFCGLSIGFEDLAADRSRIGRAPLGATVTFIDA</sequence>
<dbReference type="CDD" id="cd02136">
    <property type="entry name" value="PnbA_NfnB-like"/>
    <property type="match status" value="1"/>
</dbReference>
<dbReference type="Proteomes" id="UP000399805">
    <property type="component" value="Unassembled WGS sequence"/>
</dbReference>
<dbReference type="PANTHER" id="PTHR23026:SF90">
    <property type="entry name" value="IODOTYROSINE DEIODINASE 1"/>
    <property type="match status" value="1"/>
</dbReference>
<feature type="domain" description="Nitroreductase" evidence="4">
    <location>
        <begin position="9"/>
        <end position="197"/>
    </location>
</feature>
<dbReference type="PANTHER" id="PTHR23026">
    <property type="entry name" value="NADPH NITROREDUCTASE"/>
    <property type="match status" value="1"/>
</dbReference>
<reference evidence="5 6" key="1">
    <citation type="submission" date="2019-09" db="EMBL/GenBank/DDBJ databases">
        <authorList>
            <person name="Leyn A S."/>
        </authorList>
    </citation>
    <scope>NUCLEOTIDE SEQUENCE [LARGE SCALE GENOMIC DNA]</scope>
    <source>
        <strain evidence="5">AA231_1</strain>
    </source>
</reference>
<proteinExistence type="predicted"/>
<evidence type="ECO:0000259" key="4">
    <source>
        <dbReference type="Pfam" id="PF00881"/>
    </source>
</evidence>
<protein>
    <submittedName>
        <fullName evidence="5">Nitroreductase</fullName>
    </submittedName>
</protein>
<gene>
    <name evidence="5" type="ORF">AA23TX_02965</name>
</gene>
<dbReference type="GO" id="GO:0016491">
    <property type="term" value="F:oxidoreductase activity"/>
    <property type="evidence" value="ECO:0007669"/>
    <property type="project" value="UniProtKB-KW"/>
</dbReference>
<accession>A0A6I8LJZ1</accession>
<dbReference type="SUPFAM" id="SSF55469">
    <property type="entry name" value="FMN-dependent nitroreductase-like"/>
    <property type="match status" value="1"/>
</dbReference>
<evidence type="ECO:0000256" key="1">
    <source>
        <dbReference type="ARBA" id="ARBA00022630"/>
    </source>
</evidence>
<keyword evidence="2" id="KW-0288">FMN</keyword>
<name>A0A6I8LJZ1_9PSEU</name>
<dbReference type="EMBL" id="CABVGP010000001">
    <property type="protein sequence ID" value="VVJ17944.1"/>
    <property type="molecule type" value="Genomic_DNA"/>
</dbReference>
<dbReference type="InterPro" id="IPR050627">
    <property type="entry name" value="Nitroreductase/BluB"/>
</dbReference>
<evidence type="ECO:0000256" key="3">
    <source>
        <dbReference type="ARBA" id="ARBA00023002"/>
    </source>
</evidence>
<evidence type="ECO:0000256" key="2">
    <source>
        <dbReference type="ARBA" id="ARBA00022643"/>
    </source>
</evidence>
<keyword evidence="3" id="KW-0560">Oxidoreductase</keyword>
<organism evidence="5 6">
    <name type="scientific">Amycolatopsis camponoti</name>
    <dbReference type="NCBI Taxonomy" id="2606593"/>
    <lineage>
        <taxon>Bacteria</taxon>
        <taxon>Bacillati</taxon>
        <taxon>Actinomycetota</taxon>
        <taxon>Actinomycetes</taxon>
        <taxon>Pseudonocardiales</taxon>
        <taxon>Pseudonocardiaceae</taxon>
        <taxon>Amycolatopsis</taxon>
    </lineage>
</organism>
<dbReference type="Gene3D" id="3.40.109.10">
    <property type="entry name" value="NADH Oxidase"/>
    <property type="match status" value="1"/>
</dbReference>